<dbReference type="GO" id="GO:0008270">
    <property type="term" value="F:zinc ion binding"/>
    <property type="evidence" value="ECO:0007669"/>
    <property type="project" value="UniProtKB-KW"/>
</dbReference>
<protein>
    <submittedName>
        <fullName evidence="3">RING-H2 finger protein</fullName>
    </submittedName>
</protein>
<dbReference type="AlphaFoldDB" id="A0A9E7JPE8"/>
<dbReference type="Gene3D" id="3.30.40.10">
    <property type="entry name" value="Zinc/RING finger domain, C3HC4 (zinc finger)"/>
    <property type="match status" value="1"/>
</dbReference>
<evidence type="ECO:0000313" key="3">
    <source>
        <dbReference type="EMBL" id="URD87929.1"/>
    </source>
</evidence>
<dbReference type="GO" id="GO:0016567">
    <property type="term" value="P:protein ubiquitination"/>
    <property type="evidence" value="ECO:0007669"/>
    <property type="project" value="TreeGrafter"/>
</dbReference>
<proteinExistence type="predicted"/>
<reference evidence="3" key="1">
    <citation type="submission" date="2022-05" db="EMBL/GenBank/DDBJ databases">
        <title>The Musa troglodytarum L. genome provides insights into the mechanism of non-climacteric behaviour and enrichment of carotenoids.</title>
        <authorList>
            <person name="Wang J."/>
        </authorList>
    </citation>
    <scope>NUCLEOTIDE SEQUENCE</scope>
    <source>
        <tissue evidence="3">Leaf</tissue>
    </source>
</reference>
<name>A0A9E7JPE8_9LILI</name>
<keyword evidence="1" id="KW-0862">Zinc</keyword>
<organism evidence="3 4">
    <name type="scientific">Musa troglodytarum</name>
    <name type="common">fe'i banana</name>
    <dbReference type="NCBI Taxonomy" id="320322"/>
    <lineage>
        <taxon>Eukaryota</taxon>
        <taxon>Viridiplantae</taxon>
        <taxon>Streptophyta</taxon>
        <taxon>Embryophyta</taxon>
        <taxon>Tracheophyta</taxon>
        <taxon>Spermatophyta</taxon>
        <taxon>Magnoliopsida</taxon>
        <taxon>Liliopsida</taxon>
        <taxon>Zingiberales</taxon>
        <taxon>Musaceae</taxon>
        <taxon>Musa</taxon>
    </lineage>
</organism>
<sequence>MCLTEFKDGYKGWLLLRCSHRFHADCIDMWFQSHSACPIYRSAVEPKAPGSGSTKHLASCQEFGYQAKKSRHYAKEIAIAGSSRVHRSSLRVRREFTEKFVGRSLELAKKFIGSSSRVHREFTEKFVGRSLELAKKFIGSSPRIPLLVLGGTNAQSALTLDGTTV</sequence>
<accession>A0A9E7JPE8</accession>
<keyword evidence="4" id="KW-1185">Reference proteome</keyword>
<dbReference type="SUPFAM" id="SSF57850">
    <property type="entry name" value="RING/U-box"/>
    <property type="match status" value="1"/>
</dbReference>
<dbReference type="EMBL" id="CP097504">
    <property type="protein sequence ID" value="URD87929.1"/>
    <property type="molecule type" value="Genomic_DNA"/>
</dbReference>
<dbReference type="PANTHER" id="PTHR45676:SF29">
    <property type="entry name" value="OS05G0360400 PROTEIN"/>
    <property type="match status" value="1"/>
</dbReference>
<dbReference type="Pfam" id="PF13639">
    <property type="entry name" value="zf-RING_2"/>
    <property type="match status" value="1"/>
</dbReference>
<feature type="domain" description="RING-type" evidence="2">
    <location>
        <begin position="1"/>
        <end position="41"/>
    </location>
</feature>
<dbReference type="PROSITE" id="PS50089">
    <property type="entry name" value="ZF_RING_2"/>
    <property type="match status" value="1"/>
</dbReference>
<dbReference type="InterPro" id="IPR013083">
    <property type="entry name" value="Znf_RING/FYVE/PHD"/>
</dbReference>
<dbReference type="PANTHER" id="PTHR45676">
    <property type="entry name" value="RING-H2 FINGER PROTEIN ATL51-RELATED"/>
    <property type="match status" value="1"/>
</dbReference>
<keyword evidence="1" id="KW-0863">Zinc-finger</keyword>
<gene>
    <name evidence="3" type="ORF">MUK42_31138</name>
</gene>
<evidence type="ECO:0000256" key="1">
    <source>
        <dbReference type="PROSITE-ProRule" id="PRU00175"/>
    </source>
</evidence>
<dbReference type="OrthoDB" id="8062037at2759"/>
<dbReference type="Proteomes" id="UP001055439">
    <property type="component" value="Chromosome 2"/>
</dbReference>
<evidence type="ECO:0000313" key="4">
    <source>
        <dbReference type="Proteomes" id="UP001055439"/>
    </source>
</evidence>
<keyword evidence="1" id="KW-0479">Metal-binding</keyword>
<evidence type="ECO:0000259" key="2">
    <source>
        <dbReference type="PROSITE" id="PS50089"/>
    </source>
</evidence>
<dbReference type="InterPro" id="IPR001841">
    <property type="entry name" value="Znf_RING"/>
</dbReference>